<dbReference type="Gene3D" id="2.40.50.140">
    <property type="entry name" value="Nucleic acid-binding proteins"/>
    <property type="match status" value="1"/>
</dbReference>
<dbReference type="InterPro" id="IPR004365">
    <property type="entry name" value="NA-bd_OB_tRNA"/>
</dbReference>
<dbReference type="InterPro" id="IPR004522">
    <property type="entry name" value="Asn-tRNA-ligase"/>
</dbReference>
<dbReference type="PRINTS" id="PR01042">
    <property type="entry name" value="TRNASYNTHASP"/>
</dbReference>
<dbReference type="NCBIfam" id="TIGR00457">
    <property type="entry name" value="asnS"/>
    <property type="match status" value="1"/>
</dbReference>
<keyword evidence="6" id="KW-0648">Protein biosynthesis</keyword>
<comment type="similarity">
    <text evidence="1">Belongs to the class-II aminoacyl-tRNA synthetase family.</text>
</comment>
<accession>A0A3R9QUB5</accession>
<dbReference type="PROSITE" id="PS50862">
    <property type="entry name" value="AA_TRNA_LIGASE_II"/>
    <property type="match status" value="1"/>
</dbReference>
<name>A0A3R9QUB5_9CREN</name>
<dbReference type="RefSeq" id="WP_125671801.1">
    <property type="nucleotide sequence ID" value="NZ_RCOS01000113.1"/>
</dbReference>
<dbReference type="OrthoDB" id="5908at2157"/>
<evidence type="ECO:0000256" key="4">
    <source>
        <dbReference type="ARBA" id="ARBA00022741"/>
    </source>
</evidence>
<keyword evidence="3 10" id="KW-0436">Ligase</keyword>
<keyword evidence="7" id="KW-0030">Aminoacyl-tRNA synthetase</keyword>
<dbReference type="GO" id="GO:0004816">
    <property type="term" value="F:asparagine-tRNA ligase activity"/>
    <property type="evidence" value="ECO:0007669"/>
    <property type="project" value="UniProtKB-UniRule"/>
</dbReference>
<evidence type="ECO:0000256" key="7">
    <source>
        <dbReference type="ARBA" id="ARBA00023146"/>
    </source>
</evidence>
<sequence>MSERIRLARSHYIDEITDKLAGSEVKLAGWVRKKMELGGLTFIILRDSTGVIQVVFREDRIGKEKMKEARKLSMESSVIVSGKVKLDKRAPNGLEIEAEDLKVVGYAEEFPIKPGVGKKFLFDNRHLHIRGRKTQAFLRIRSELIKAFEEWYNSHGFTRVEAPTFVGTAVEGGATLFEVDYFGKKAYLTQSSQFYLEAMIFSFDNVYTIQPSFRAEKSRTKRHLTEFWHLEAEMAWADLNSMMDIVENSLKYAVEKVCERAADQLSILKRKFEPPSGRFPRITYDEAIEIAKRKGVRIEWGEDLGAEAERAISLEFDLPVFVTHYPKTAKAFYHKIYQEDPRKVVCADLLAPEGIGEIVGGGQRIDDLNELLTRIKEENLDPESYKWYIDLRRYGTVPHAGFGLGIERTARWISGADSVRDVVPFPRTPTRINP</sequence>
<reference evidence="10 11" key="1">
    <citation type="submission" date="2018-10" db="EMBL/GenBank/DDBJ databases">
        <title>Co-occurring genomic capacity for anaerobic methane metabolism and dissimilatory sulfite reduction discovered in the Korarchaeota.</title>
        <authorList>
            <person name="Mckay L.J."/>
            <person name="Dlakic M."/>
            <person name="Fields M.W."/>
            <person name="Delmont T.O."/>
            <person name="Eren A.M."/>
            <person name="Jay Z.J."/>
            <person name="Klingelsmith K.B."/>
            <person name="Rusch D.B."/>
            <person name="Inskeep W.P."/>
        </authorList>
    </citation>
    <scope>NUCLEOTIDE SEQUENCE [LARGE SCALE GENOMIC DNA]</scope>
    <source>
        <strain evidence="10 11">MDKW</strain>
    </source>
</reference>
<evidence type="ECO:0000313" key="11">
    <source>
        <dbReference type="Proteomes" id="UP000277582"/>
    </source>
</evidence>
<dbReference type="EC" id="6.1.1.22" evidence="2 8"/>
<evidence type="ECO:0000256" key="5">
    <source>
        <dbReference type="ARBA" id="ARBA00022840"/>
    </source>
</evidence>
<evidence type="ECO:0000256" key="6">
    <source>
        <dbReference type="ARBA" id="ARBA00022917"/>
    </source>
</evidence>
<dbReference type="InterPro" id="IPR002312">
    <property type="entry name" value="Asp/Asn-tRNA-synth_IIb"/>
</dbReference>
<dbReference type="SUPFAM" id="SSF50249">
    <property type="entry name" value="Nucleic acid-binding proteins"/>
    <property type="match status" value="1"/>
</dbReference>
<dbReference type="AlphaFoldDB" id="A0A3R9QUB5"/>
<dbReference type="InterPro" id="IPR004364">
    <property type="entry name" value="Aa-tRNA-synt_II"/>
</dbReference>
<keyword evidence="11" id="KW-1185">Reference proteome</keyword>
<dbReference type="NCBIfam" id="NF003483">
    <property type="entry name" value="PRK05159.1"/>
    <property type="match status" value="1"/>
</dbReference>
<dbReference type="GO" id="GO:0006421">
    <property type="term" value="P:asparaginyl-tRNA aminoacylation"/>
    <property type="evidence" value="ECO:0007669"/>
    <property type="project" value="UniProtKB-UniRule"/>
</dbReference>
<evidence type="ECO:0000313" key="10">
    <source>
        <dbReference type="EMBL" id="RSN73562.1"/>
    </source>
</evidence>
<dbReference type="PANTHER" id="PTHR22594:SF34">
    <property type="entry name" value="ASPARAGINE--TRNA LIGASE, MITOCHONDRIAL-RELATED"/>
    <property type="match status" value="1"/>
</dbReference>
<dbReference type="NCBIfam" id="NF003037">
    <property type="entry name" value="PRK03932.1"/>
    <property type="match status" value="1"/>
</dbReference>
<dbReference type="Pfam" id="PF00152">
    <property type="entry name" value="tRNA-synt_2"/>
    <property type="match status" value="1"/>
</dbReference>
<keyword evidence="5" id="KW-0067">ATP-binding</keyword>
<dbReference type="CDD" id="cd00776">
    <property type="entry name" value="AsxRS_core"/>
    <property type="match status" value="1"/>
</dbReference>
<evidence type="ECO:0000256" key="1">
    <source>
        <dbReference type="ARBA" id="ARBA00008226"/>
    </source>
</evidence>
<dbReference type="InterPro" id="IPR012340">
    <property type="entry name" value="NA-bd_OB-fold"/>
</dbReference>
<dbReference type="InterPro" id="IPR006195">
    <property type="entry name" value="aa-tRNA-synth_II"/>
</dbReference>
<organism evidence="10 11">
    <name type="scientific">Candidatus Methanodesulfokora washburnensis</name>
    <dbReference type="NCBI Taxonomy" id="2478471"/>
    <lineage>
        <taxon>Archaea</taxon>
        <taxon>Thermoproteota</taxon>
        <taxon>Candidatus Korarchaeia</taxon>
        <taxon>Candidatus Korarchaeia incertae sedis</taxon>
        <taxon>Candidatus Methanodesulfokora</taxon>
    </lineage>
</organism>
<evidence type="ECO:0000259" key="9">
    <source>
        <dbReference type="PROSITE" id="PS50862"/>
    </source>
</evidence>
<dbReference type="Pfam" id="PF01336">
    <property type="entry name" value="tRNA_anti-codon"/>
    <property type="match status" value="1"/>
</dbReference>
<feature type="domain" description="Aminoacyl-transfer RNA synthetases class-II family profile" evidence="9">
    <location>
        <begin position="138"/>
        <end position="424"/>
    </location>
</feature>
<dbReference type="InterPro" id="IPR045864">
    <property type="entry name" value="aa-tRNA-synth_II/BPL/LPL"/>
</dbReference>
<dbReference type="GO" id="GO:0005524">
    <property type="term" value="F:ATP binding"/>
    <property type="evidence" value="ECO:0007669"/>
    <property type="project" value="UniProtKB-KW"/>
</dbReference>
<evidence type="ECO:0000256" key="8">
    <source>
        <dbReference type="NCBIfam" id="TIGR00457"/>
    </source>
</evidence>
<evidence type="ECO:0000256" key="2">
    <source>
        <dbReference type="ARBA" id="ARBA00012816"/>
    </source>
</evidence>
<gene>
    <name evidence="10" type="ORF">D6D85_09780</name>
</gene>
<dbReference type="GO" id="GO:0003676">
    <property type="term" value="F:nucleic acid binding"/>
    <property type="evidence" value="ECO:0007669"/>
    <property type="project" value="InterPro"/>
</dbReference>
<comment type="caution">
    <text evidence="10">The sequence shown here is derived from an EMBL/GenBank/DDBJ whole genome shotgun (WGS) entry which is preliminary data.</text>
</comment>
<keyword evidence="4" id="KW-0547">Nucleotide-binding</keyword>
<dbReference type="Gene3D" id="3.30.930.10">
    <property type="entry name" value="Bira Bifunctional Protein, Domain 2"/>
    <property type="match status" value="1"/>
</dbReference>
<proteinExistence type="inferred from homology"/>
<evidence type="ECO:0000256" key="3">
    <source>
        <dbReference type="ARBA" id="ARBA00022598"/>
    </source>
</evidence>
<dbReference type="SUPFAM" id="SSF55681">
    <property type="entry name" value="Class II aaRS and biotin synthetases"/>
    <property type="match status" value="1"/>
</dbReference>
<dbReference type="Proteomes" id="UP000277582">
    <property type="component" value="Unassembled WGS sequence"/>
</dbReference>
<dbReference type="EMBL" id="RCOS01000113">
    <property type="protein sequence ID" value="RSN73562.1"/>
    <property type="molecule type" value="Genomic_DNA"/>
</dbReference>
<protein>
    <recommendedName>
        <fullName evidence="2 8">Asparagine--tRNA ligase</fullName>
        <ecNumber evidence="2 8">6.1.1.22</ecNumber>
    </recommendedName>
</protein>
<dbReference type="PANTHER" id="PTHR22594">
    <property type="entry name" value="ASPARTYL/LYSYL-TRNA SYNTHETASE"/>
    <property type="match status" value="1"/>
</dbReference>